<dbReference type="SUPFAM" id="SSF55874">
    <property type="entry name" value="ATPase domain of HSP90 chaperone/DNA topoisomerase II/histidine kinase"/>
    <property type="match status" value="1"/>
</dbReference>
<dbReference type="PANTHER" id="PTHR43547:SF2">
    <property type="entry name" value="HYBRID SIGNAL TRANSDUCTION HISTIDINE KINASE C"/>
    <property type="match status" value="1"/>
</dbReference>
<reference evidence="8 9" key="1">
    <citation type="journal article" date="2016" name="Nat. Commun.">
        <title>Thousands of microbial genomes shed light on interconnected biogeochemical processes in an aquifer system.</title>
        <authorList>
            <person name="Anantharaman K."/>
            <person name="Brown C.T."/>
            <person name="Hug L.A."/>
            <person name="Sharon I."/>
            <person name="Castelle C.J."/>
            <person name="Probst A.J."/>
            <person name="Thomas B.C."/>
            <person name="Singh A."/>
            <person name="Wilkins M.J."/>
            <person name="Karaoz U."/>
            <person name="Brodie E.L."/>
            <person name="Williams K.H."/>
            <person name="Hubbard S.S."/>
            <person name="Banfield J.F."/>
        </authorList>
    </citation>
    <scope>NUCLEOTIDE SEQUENCE [LARGE SCALE GENOMIC DNA]</scope>
</reference>
<dbReference type="FunFam" id="3.30.565.10:FF:000006">
    <property type="entry name" value="Sensor histidine kinase WalK"/>
    <property type="match status" value="1"/>
</dbReference>
<dbReference type="PRINTS" id="PR00344">
    <property type="entry name" value="BCTRLSENSOR"/>
</dbReference>
<dbReference type="CDD" id="cd00082">
    <property type="entry name" value="HisKA"/>
    <property type="match status" value="1"/>
</dbReference>
<proteinExistence type="predicted"/>
<dbReference type="Gene3D" id="3.30.450.40">
    <property type="match status" value="1"/>
</dbReference>
<evidence type="ECO:0000259" key="7">
    <source>
        <dbReference type="PROSITE" id="PS50109"/>
    </source>
</evidence>
<keyword evidence="6" id="KW-0812">Transmembrane</keyword>
<keyword evidence="6" id="KW-0472">Membrane</keyword>
<comment type="catalytic activity">
    <reaction evidence="1">
        <text>ATP + protein L-histidine = ADP + protein N-phospho-L-histidine.</text>
        <dbReference type="EC" id="2.7.13.3"/>
    </reaction>
</comment>
<dbReference type="Pfam" id="PF01590">
    <property type="entry name" value="GAF"/>
    <property type="match status" value="1"/>
</dbReference>
<dbReference type="InterPro" id="IPR005467">
    <property type="entry name" value="His_kinase_dom"/>
</dbReference>
<evidence type="ECO:0000256" key="4">
    <source>
        <dbReference type="ARBA" id="ARBA00022679"/>
    </source>
</evidence>
<accession>A0A1F5G519</accession>
<evidence type="ECO:0000256" key="5">
    <source>
        <dbReference type="ARBA" id="ARBA00022777"/>
    </source>
</evidence>
<dbReference type="InterPro" id="IPR003661">
    <property type="entry name" value="HisK_dim/P_dom"/>
</dbReference>
<dbReference type="InterPro" id="IPR004358">
    <property type="entry name" value="Sig_transdc_His_kin-like_C"/>
</dbReference>
<dbReference type="AlphaFoldDB" id="A0A1F5G519"/>
<comment type="caution">
    <text evidence="8">The sequence shown here is derived from an EMBL/GenBank/DDBJ whole genome shotgun (WGS) entry which is preliminary data.</text>
</comment>
<dbReference type="SMART" id="SM00388">
    <property type="entry name" value="HisKA"/>
    <property type="match status" value="1"/>
</dbReference>
<dbReference type="EMBL" id="MFAV01000002">
    <property type="protein sequence ID" value="OGD86904.1"/>
    <property type="molecule type" value="Genomic_DNA"/>
</dbReference>
<evidence type="ECO:0000256" key="3">
    <source>
        <dbReference type="ARBA" id="ARBA00022553"/>
    </source>
</evidence>
<dbReference type="InterPro" id="IPR029016">
    <property type="entry name" value="GAF-like_dom_sf"/>
</dbReference>
<evidence type="ECO:0000256" key="1">
    <source>
        <dbReference type="ARBA" id="ARBA00000085"/>
    </source>
</evidence>
<feature type="transmembrane region" description="Helical" evidence="6">
    <location>
        <begin position="47"/>
        <end position="67"/>
    </location>
</feature>
<dbReference type="Gene3D" id="3.30.565.10">
    <property type="entry name" value="Histidine kinase-like ATPase, C-terminal domain"/>
    <property type="match status" value="1"/>
</dbReference>
<feature type="domain" description="Histidine kinase" evidence="7">
    <location>
        <begin position="273"/>
        <end position="484"/>
    </location>
</feature>
<dbReference type="EC" id="2.7.13.3" evidence="2"/>
<dbReference type="Pfam" id="PF02518">
    <property type="entry name" value="HATPase_c"/>
    <property type="match status" value="1"/>
</dbReference>
<protein>
    <recommendedName>
        <fullName evidence="2">histidine kinase</fullName>
        <ecNumber evidence="2">2.7.13.3</ecNumber>
    </recommendedName>
</protein>
<evidence type="ECO:0000256" key="6">
    <source>
        <dbReference type="SAM" id="Phobius"/>
    </source>
</evidence>
<dbReference type="InterPro" id="IPR036890">
    <property type="entry name" value="HATPase_C_sf"/>
</dbReference>
<name>A0A1F5G519_9BACT</name>
<dbReference type="SUPFAM" id="SSF55781">
    <property type="entry name" value="GAF domain-like"/>
    <property type="match status" value="1"/>
</dbReference>
<dbReference type="PROSITE" id="PS50109">
    <property type="entry name" value="HIS_KIN"/>
    <property type="match status" value="1"/>
</dbReference>
<dbReference type="PANTHER" id="PTHR43547">
    <property type="entry name" value="TWO-COMPONENT HISTIDINE KINASE"/>
    <property type="match status" value="1"/>
</dbReference>
<evidence type="ECO:0000313" key="8">
    <source>
        <dbReference type="EMBL" id="OGD86904.1"/>
    </source>
</evidence>
<keyword evidence="5" id="KW-0418">Kinase</keyword>
<keyword evidence="4" id="KW-0808">Transferase</keyword>
<evidence type="ECO:0000313" key="9">
    <source>
        <dbReference type="Proteomes" id="UP000176628"/>
    </source>
</evidence>
<dbReference type="SMART" id="SM00065">
    <property type="entry name" value="GAF"/>
    <property type="match status" value="1"/>
</dbReference>
<keyword evidence="6" id="KW-1133">Transmembrane helix</keyword>
<dbReference type="InterPro" id="IPR036097">
    <property type="entry name" value="HisK_dim/P_sf"/>
</dbReference>
<gene>
    <name evidence="8" type="ORF">A2Z23_01415</name>
</gene>
<sequence length="488" mass="54549">MEWASRFRIKLKNFQRFQLEQWIIAGLFFCTFLLIAHYTGLMGPSERTLFISLSLLFAIMTFVILNTKGLRFLTTQRQKVEKNTVRLGKLIKDADKRDSAVEEIQNMSLDPCFDEKPSPQKQEILAKIANAVSADKVSLFLPIENHLVRIGRWGIESADLEGLKIPLDRKSAIVKTFKTSQPIISANINSDPRFDRKLARLTGAKQAVCIPLTFEGETFGVLVATNKTEGFFGKEDVMHLKSIAFSIASRLKKISLEKGVGQRIEEEQKFLSEFAHHIKTPLTAAYGELELALTEKNENQRKKAIEFALGCLEKSAREIKEALDFYYTKTSKETYQKIDLHKILREICEVVCVLAEQKTILVNLNGKDQIFTTGDRNKILQAVTNVMENAVNYTPRGGRITIDLKKRNGMAVVVISDTGVGLPQKDIPRVFDKFWRGQTANNKEGSGLGLSITKSIVEAHGGTIGLTSRVGGGTKVQISLPLADSKPS</sequence>
<dbReference type="CDD" id="cd00075">
    <property type="entry name" value="HATPase"/>
    <property type="match status" value="1"/>
</dbReference>
<dbReference type="SMART" id="SM00387">
    <property type="entry name" value="HATPase_c"/>
    <property type="match status" value="1"/>
</dbReference>
<dbReference type="GO" id="GO:0000155">
    <property type="term" value="F:phosphorelay sensor kinase activity"/>
    <property type="evidence" value="ECO:0007669"/>
    <property type="project" value="InterPro"/>
</dbReference>
<evidence type="ECO:0000256" key="2">
    <source>
        <dbReference type="ARBA" id="ARBA00012438"/>
    </source>
</evidence>
<dbReference type="InterPro" id="IPR003018">
    <property type="entry name" value="GAF"/>
</dbReference>
<dbReference type="Proteomes" id="UP000176628">
    <property type="component" value="Unassembled WGS sequence"/>
</dbReference>
<dbReference type="SUPFAM" id="SSF47384">
    <property type="entry name" value="Homodimeric domain of signal transducing histidine kinase"/>
    <property type="match status" value="1"/>
</dbReference>
<organism evidence="8 9">
    <name type="scientific">Candidatus Curtissbacteria bacterium RBG_16_39_7</name>
    <dbReference type="NCBI Taxonomy" id="1797707"/>
    <lineage>
        <taxon>Bacteria</taxon>
        <taxon>Candidatus Curtissiibacteriota</taxon>
    </lineage>
</organism>
<feature type="transmembrane region" description="Helical" evidence="6">
    <location>
        <begin position="21"/>
        <end position="41"/>
    </location>
</feature>
<dbReference type="Gene3D" id="1.10.287.130">
    <property type="match status" value="1"/>
</dbReference>
<keyword evidence="3" id="KW-0597">Phosphoprotein</keyword>
<dbReference type="InterPro" id="IPR003594">
    <property type="entry name" value="HATPase_dom"/>
</dbReference>